<evidence type="ECO:0000313" key="2">
    <source>
        <dbReference type="Proteomes" id="UP000037326"/>
    </source>
</evidence>
<dbReference type="EMBL" id="LFXJ01000005">
    <property type="protein sequence ID" value="KMY31596.1"/>
    <property type="molecule type" value="Genomic_DNA"/>
</dbReference>
<gene>
    <name evidence="1" type="ORF">ACZ11_05075</name>
</gene>
<dbReference type="RefSeq" id="WP_049664251.1">
    <property type="nucleotide sequence ID" value="NZ_LFXJ01000005.1"/>
</dbReference>
<accession>A0A0K9FBV8</accession>
<dbReference type="GeneID" id="96597667"/>
<protein>
    <submittedName>
        <fullName evidence="1">Amidase</fullName>
    </submittedName>
</protein>
<sequence length="295" mass="33359">MVSRLLSKAIIVFIVTIVSTLGLSMGKVDAMAMQDRATWLWDTTKIVEDESGVLSFLESKQVNKLYLQINSDIASNYYKSFIDKATAKGIKVYALDGSASWVSTVGYKMQDQLFEWLQTYNENAAATEQFSGVHLDVEPYLNSGWSSNQAKTIESYQALLTRAKGDTDRLHLPLEVDMPFWFDEITYKNQFGKGLLADWVIDQVESVSIMAYRDAAKDIINIVEHEINYAKKVKKSIVIGVETGASDEGENITFYDDGEAFMNKQLAQVHQYYANKKSYSGFAIHHVDSWMNMQP</sequence>
<evidence type="ECO:0000313" key="1">
    <source>
        <dbReference type="EMBL" id="KMY31596.1"/>
    </source>
</evidence>
<name>A0A0K9FBV8_9BACI</name>
<reference evidence="2" key="1">
    <citation type="submission" date="2015-07" db="EMBL/GenBank/DDBJ databases">
        <authorList>
            <consortium name="Consortium for Microbial Forensics and Genomics (microFORGE)"/>
            <person name="Knight B.M."/>
            <person name="Roberts D.P."/>
            <person name="Lin D."/>
            <person name="Hari K."/>
            <person name="Fletcher J."/>
            <person name="Melcher U."/>
            <person name="Blagden T."/>
            <person name="Winegar R.A."/>
        </authorList>
    </citation>
    <scope>NUCLEOTIDE SEQUENCE [LARGE SCALE GENOMIC DNA]</scope>
    <source>
        <strain evidence="2">DSM 23493</strain>
    </source>
</reference>
<dbReference type="OrthoDB" id="7054537at2"/>
<comment type="caution">
    <text evidence="1">The sequence shown here is derived from an EMBL/GenBank/DDBJ whole genome shotgun (WGS) entry which is preliminary data.</text>
</comment>
<proteinExistence type="predicted"/>
<dbReference type="AlphaFoldDB" id="A0A0K9FBV8"/>
<dbReference type="PATRIC" id="fig|582475.4.peg.448"/>
<organism evidence="1 2">
    <name type="scientific">Lysinibacillus xylanilyticus</name>
    <dbReference type="NCBI Taxonomy" id="582475"/>
    <lineage>
        <taxon>Bacteria</taxon>
        <taxon>Bacillati</taxon>
        <taxon>Bacillota</taxon>
        <taxon>Bacilli</taxon>
        <taxon>Bacillales</taxon>
        <taxon>Bacillaceae</taxon>
        <taxon>Lysinibacillus</taxon>
    </lineage>
</organism>
<dbReference type="Proteomes" id="UP000037326">
    <property type="component" value="Unassembled WGS sequence"/>
</dbReference>